<reference evidence="2" key="1">
    <citation type="submission" date="2018-02" db="EMBL/GenBank/DDBJ databases">
        <title>Rhizophora mucronata_Transcriptome.</title>
        <authorList>
            <person name="Meera S.P."/>
            <person name="Sreeshan A."/>
            <person name="Augustine A."/>
        </authorList>
    </citation>
    <scope>NUCLEOTIDE SEQUENCE</scope>
    <source>
        <tissue evidence="2">Leaf</tissue>
    </source>
</reference>
<feature type="compositionally biased region" description="Basic residues" evidence="1">
    <location>
        <begin position="34"/>
        <end position="47"/>
    </location>
</feature>
<organism evidence="2">
    <name type="scientific">Rhizophora mucronata</name>
    <name type="common">Asiatic mangrove</name>
    <dbReference type="NCBI Taxonomy" id="61149"/>
    <lineage>
        <taxon>Eukaryota</taxon>
        <taxon>Viridiplantae</taxon>
        <taxon>Streptophyta</taxon>
        <taxon>Embryophyta</taxon>
        <taxon>Tracheophyta</taxon>
        <taxon>Spermatophyta</taxon>
        <taxon>Magnoliopsida</taxon>
        <taxon>eudicotyledons</taxon>
        <taxon>Gunneridae</taxon>
        <taxon>Pentapetalae</taxon>
        <taxon>rosids</taxon>
        <taxon>fabids</taxon>
        <taxon>Malpighiales</taxon>
        <taxon>Rhizophoraceae</taxon>
        <taxon>Rhizophora</taxon>
    </lineage>
</organism>
<sequence>MDQSLKTNLKRPTLRPLMSRRSKSSTSRDGERRVHIHSRRRYSRGLI</sequence>
<feature type="compositionally biased region" description="Basic residues" evidence="1">
    <location>
        <begin position="8"/>
        <end position="23"/>
    </location>
</feature>
<dbReference type="EMBL" id="GGEC01056619">
    <property type="protein sequence ID" value="MBX37103.1"/>
    <property type="molecule type" value="Transcribed_RNA"/>
</dbReference>
<accession>A0A2P2N3Q5</accession>
<protein>
    <submittedName>
        <fullName evidence="2">Uncharacterized protein</fullName>
    </submittedName>
</protein>
<name>A0A2P2N3Q5_RHIMU</name>
<dbReference type="AlphaFoldDB" id="A0A2P2N3Q5"/>
<evidence type="ECO:0000256" key="1">
    <source>
        <dbReference type="SAM" id="MobiDB-lite"/>
    </source>
</evidence>
<feature type="region of interest" description="Disordered" evidence="1">
    <location>
        <begin position="1"/>
        <end position="47"/>
    </location>
</feature>
<evidence type="ECO:0000313" key="2">
    <source>
        <dbReference type="EMBL" id="MBX37103.1"/>
    </source>
</evidence>
<proteinExistence type="predicted"/>